<name>A0A3N0XZS1_ANAGA</name>
<accession>A0A3N0XZS1</accession>
<organism evidence="2 3">
    <name type="scientific">Anabarilius grahami</name>
    <name type="common">Kanglang fish</name>
    <name type="synonym">Barilius grahami</name>
    <dbReference type="NCBI Taxonomy" id="495550"/>
    <lineage>
        <taxon>Eukaryota</taxon>
        <taxon>Metazoa</taxon>
        <taxon>Chordata</taxon>
        <taxon>Craniata</taxon>
        <taxon>Vertebrata</taxon>
        <taxon>Euteleostomi</taxon>
        <taxon>Actinopterygii</taxon>
        <taxon>Neopterygii</taxon>
        <taxon>Teleostei</taxon>
        <taxon>Ostariophysi</taxon>
        <taxon>Cypriniformes</taxon>
        <taxon>Xenocyprididae</taxon>
        <taxon>Xenocypridinae</taxon>
        <taxon>Xenocypridinae incertae sedis</taxon>
        <taxon>Anabarilius</taxon>
    </lineage>
</organism>
<protein>
    <submittedName>
        <fullName evidence="2">Uncharacterized protein</fullName>
    </submittedName>
</protein>
<dbReference type="EMBL" id="RJVU01056427">
    <property type="protein sequence ID" value="ROK54667.1"/>
    <property type="molecule type" value="Genomic_DNA"/>
</dbReference>
<comment type="caution">
    <text evidence="2">The sequence shown here is derived from an EMBL/GenBank/DDBJ whole genome shotgun (WGS) entry which is preliminary data.</text>
</comment>
<gene>
    <name evidence="2" type="ORF">DPX16_21306</name>
</gene>
<dbReference type="AlphaFoldDB" id="A0A3N0XZS1"/>
<evidence type="ECO:0000313" key="2">
    <source>
        <dbReference type="EMBL" id="ROK54667.1"/>
    </source>
</evidence>
<dbReference type="Proteomes" id="UP000281406">
    <property type="component" value="Unassembled WGS sequence"/>
</dbReference>
<keyword evidence="3" id="KW-1185">Reference proteome</keyword>
<proteinExistence type="predicted"/>
<feature type="compositionally biased region" description="Basic and acidic residues" evidence="1">
    <location>
        <begin position="51"/>
        <end position="67"/>
    </location>
</feature>
<feature type="compositionally biased region" description="Polar residues" evidence="1">
    <location>
        <begin position="69"/>
        <end position="79"/>
    </location>
</feature>
<evidence type="ECO:0000313" key="3">
    <source>
        <dbReference type="Proteomes" id="UP000281406"/>
    </source>
</evidence>
<reference evidence="2 3" key="1">
    <citation type="submission" date="2018-10" db="EMBL/GenBank/DDBJ databases">
        <title>Genome assembly for a Yunnan-Guizhou Plateau 3E fish, Anabarilius grahami (Regan), and its evolutionary and genetic applications.</title>
        <authorList>
            <person name="Jiang W."/>
        </authorList>
    </citation>
    <scope>NUCLEOTIDE SEQUENCE [LARGE SCALE GENOMIC DNA]</scope>
    <source>
        <strain evidence="2">AG-KIZ</strain>
        <tissue evidence="2">Muscle</tissue>
    </source>
</reference>
<sequence>MRERQRLCAIGCDPCCSAWFYWLSPSPVFSMTMLTRLNTAAIVLQQPGVGRAEHQRGKPEEQRRETRQVPPSTNTSALNSQSINHHHLHIISTAITRTTKDSHTLFVRSRLHFTYLNAYLKDSSDLLTCRQRLLCSSCAIPSVCECSLSPISSVCSVLQPCDHKRTVLPLCLPFFIIHHYSLTCTVV</sequence>
<feature type="region of interest" description="Disordered" evidence="1">
    <location>
        <begin position="48"/>
        <end position="79"/>
    </location>
</feature>
<evidence type="ECO:0000256" key="1">
    <source>
        <dbReference type="SAM" id="MobiDB-lite"/>
    </source>
</evidence>